<dbReference type="InterPro" id="IPR010099">
    <property type="entry name" value="SDR39U1"/>
</dbReference>
<dbReference type="InterPro" id="IPR036291">
    <property type="entry name" value="NAD(P)-bd_dom_sf"/>
</dbReference>
<accession>A0ABQ1W7R6</accession>
<proteinExistence type="inferred from homology"/>
<keyword evidence="5" id="KW-1185">Reference proteome</keyword>
<evidence type="ECO:0000313" key="5">
    <source>
        <dbReference type="Proteomes" id="UP000634043"/>
    </source>
</evidence>
<dbReference type="Pfam" id="PF01370">
    <property type="entry name" value="Epimerase"/>
    <property type="match status" value="1"/>
</dbReference>
<dbReference type="Gene3D" id="3.40.50.720">
    <property type="entry name" value="NAD(P)-binding Rossmann-like Domain"/>
    <property type="match status" value="1"/>
</dbReference>
<dbReference type="InterPro" id="IPR013549">
    <property type="entry name" value="DUF1731"/>
</dbReference>
<comment type="similarity">
    <text evidence="1">Belongs to the NAD(P)-dependent epimerase/dehydratase family. SDR39U1 subfamily.</text>
</comment>
<gene>
    <name evidence="4" type="ORF">GCM10011323_24370</name>
</gene>
<name>A0ABQ1W7R6_9BACT</name>
<organism evidence="4 5">
    <name type="scientific">Pontibacter amylolyticus</name>
    <dbReference type="NCBI Taxonomy" id="1424080"/>
    <lineage>
        <taxon>Bacteria</taxon>
        <taxon>Pseudomonadati</taxon>
        <taxon>Bacteroidota</taxon>
        <taxon>Cytophagia</taxon>
        <taxon>Cytophagales</taxon>
        <taxon>Hymenobacteraceae</taxon>
        <taxon>Pontibacter</taxon>
    </lineage>
</organism>
<dbReference type="InterPro" id="IPR001509">
    <property type="entry name" value="Epimerase_deHydtase"/>
</dbReference>
<evidence type="ECO:0000313" key="4">
    <source>
        <dbReference type="EMBL" id="GGG19403.1"/>
    </source>
</evidence>
<feature type="domain" description="NAD-dependent epimerase/dehydratase" evidence="2">
    <location>
        <begin position="5"/>
        <end position="219"/>
    </location>
</feature>
<reference evidence="5" key="1">
    <citation type="journal article" date="2019" name="Int. J. Syst. Evol. Microbiol.">
        <title>The Global Catalogue of Microorganisms (GCM) 10K type strain sequencing project: providing services to taxonomists for standard genome sequencing and annotation.</title>
        <authorList>
            <consortium name="The Broad Institute Genomics Platform"/>
            <consortium name="The Broad Institute Genome Sequencing Center for Infectious Disease"/>
            <person name="Wu L."/>
            <person name="Ma J."/>
        </authorList>
    </citation>
    <scope>NUCLEOTIDE SEQUENCE [LARGE SCALE GENOMIC DNA]</scope>
    <source>
        <strain evidence="5">CGMCC 1.12749</strain>
    </source>
</reference>
<dbReference type="EMBL" id="BMFP01000004">
    <property type="protein sequence ID" value="GGG19403.1"/>
    <property type="molecule type" value="Genomic_DNA"/>
</dbReference>
<dbReference type="Pfam" id="PF08338">
    <property type="entry name" value="DUF1731"/>
    <property type="match status" value="1"/>
</dbReference>
<dbReference type="SUPFAM" id="SSF51735">
    <property type="entry name" value="NAD(P)-binding Rossmann-fold domains"/>
    <property type="match status" value="1"/>
</dbReference>
<protein>
    <submittedName>
        <fullName evidence="4">NAD-dependent epimerase</fullName>
    </submittedName>
</protein>
<sequence>MAGKILISGGSGLIGSRLSEMLIDQGYEVAHLSRAPDKFSHYKTFRWDIKEGYMDENAITYADYIIHLAGAGLADEKWTKERKREILRSRVDSTQLLLNSLRKQEEHRVKGFISASAIGIYGNSGDQLMSEESSYGEDFMAEVCKAWEAAVWQIKDLGIRTVILRTGIALSEKGGALPQMARPIKMMAGAPLGSGKQYMSWIHIDDLCRLYIRAIEDTQFTGVYNAVAPHPVTNQEFTEALAEAMHKPLVLPKVPSFALNLMLGEMSDVVLSGQRVSANKVLQTGFTFEYNYLDEALESFYSKSKDKS</sequence>
<feature type="domain" description="DUF1731" evidence="3">
    <location>
        <begin position="254"/>
        <end position="298"/>
    </location>
</feature>
<dbReference type="NCBIfam" id="TIGR01777">
    <property type="entry name" value="yfcH"/>
    <property type="match status" value="1"/>
</dbReference>
<evidence type="ECO:0000259" key="3">
    <source>
        <dbReference type="Pfam" id="PF08338"/>
    </source>
</evidence>
<dbReference type="PANTHER" id="PTHR11092">
    <property type="entry name" value="SUGAR NUCLEOTIDE EPIMERASE RELATED"/>
    <property type="match status" value="1"/>
</dbReference>
<evidence type="ECO:0000256" key="1">
    <source>
        <dbReference type="ARBA" id="ARBA00009353"/>
    </source>
</evidence>
<evidence type="ECO:0000259" key="2">
    <source>
        <dbReference type="Pfam" id="PF01370"/>
    </source>
</evidence>
<dbReference type="CDD" id="cd05242">
    <property type="entry name" value="SDR_a8"/>
    <property type="match status" value="1"/>
</dbReference>
<dbReference type="PANTHER" id="PTHR11092:SF0">
    <property type="entry name" value="EPIMERASE FAMILY PROTEIN SDR39U1"/>
    <property type="match status" value="1"/>
</dbReference>
<dbReference type="Proteomes" id="UP000634043">
    <property type="component" value="Unassembled WGS sequence"/>
</dbReference>
<dbReference type="RefSeq" id="WP_188501777.1">
    <property type="nucleotide sequence ID" value="NZ_BMFP01000004.1"/>
</dbReference>
<comment type="caution">
    <text evidence="4">The sequence shown here is derived from an EMBL/GenBank/DDBJ whole genome shotgun (WGS) entry which is preliminary data.</text>
</comment>